<keyword evidence="4" id="KW-0804">Transcription</keyword>
<sequence>MADQIRTPLDWQDVRVFVALARHGSLSAAARALSVSHATISRRIQSLEHTLGERLVERRPDGYVLTPAGTRALAGASEMETAAERLSRGGRDDNPRGLVRLNAPPSLVQHFLIARLATLAARHPSLDIDVASDFRAVSLDRREADIALRFGRPDDGDVIAKSVATPGYGFYATPQWAGRIAAGEAPVFVGFDEANAHLPEAVWLARHFPQARIAIRGGSQLAQAAAARAGAGVALLLNFIGRGDAALVHCTLDHAPPPRELWLLTRREGRKDLPTRTVVDFLVRTFADEHDHLA</sequence>
<accession>A0A0B6RZM8</accession>
<reference evidence="6 7" key="2">
    <citation type="journal article" date="2016" name="Appl. Microbiol. Biotechnol.">
        <title>Mutations improving production and secretion of extracellular lipase by Burkholderia glumae PG1.</title>
        <authorList>
            <person name="Knapp A."/>
            <person name="Voget S."/>
            <person name="Gao R."/>
            <person name="Zaburannyi N."/>
            <person name="Krysciak D."/>
            <person name="Breuer M."/>
            <person name="Hauer B."/>
            <person name="Streit W.R."/>
            <person name="Muller R."/>
            <person name="Daniel R."/>
            <person name="Jaeger K.E."/>
        </authorList>
    </citation>
    <scope>NUCLEOTIDE SEQUENCE [LARGE SCALE GENOMIC DNA]</scope>
    <source>
        <strain evidence="6 7">PG1</strain>
    </source>
</reference>
<dbReference type="InterPro" id="IPR036388">
    <property type="entry name" value="WH-like_DNA-bd_sf"/>
</dbReference>
<dbReference type="PANTHER" id="PTHR30537">
    <property type="entry name" value="HTH-TYPE TRANSCRIPTIONAL REGULATOR"/>
    <property type="match status" value="1"/>
</dbReference>
<dbReference type="SUPFAM" id="SSF53850">
    <property type="entry name" value="Periplasmic binding protein-like II"/>
    <property type="match status" value="1"/>
</dbReference>
<dbReference type="InterPro" id="IPR058163">
    <property type="entry name" value="LysR-type_TF_proteobact-type"/>
</dbReference>
<protein>
    <submittedName>
        <fullName evidence="6">Transcriptional regulator, LysR family</fullName>
    </submittedName>
</protein>
<dbReference type="InterPro" id="IPR005119">
    <property type="entry name" value="LysR_subst-bd"/>
</dbReference>
<evidence type="ECO:0000256" key="4">
    <source>
        <dbReference type="ARBA" id="ARBA00023163"/>
    </source>
</evidence>
<comment type="similarity">
    <text evidence="1">Belongs to the LysR transcriptional regulatory family.</text>
</comment>
<dbReference type="GO" id="GO:0003700">
    <property type="term" value="F:DNA-binding transcription factor activity"/>
    <property type="evidence" value="ECO:0007669"/>
    <property type="project" value="InterPro"/>
</dbReference>
<dbReference type="SUPFAM" id="SSF46785">
    <property type="entry name" value="Winged helix' DNA-binding domain"/>
    <property type="match status" value="1"/>
</dbReference>
<keyword evidence="2" id="KW-0805">Transcription regulation</keyword>
<name>A0A0B6RZM8_BURPL</name>
<evidence type="ECO:0000256" key="2">
    <source>
        <dbReference type="ARBA" id="ARBA00023015"/>
    </source>
</evidence>
<evidence type="ECO:0000313" key="7">
    <source>
        <dbReference type="Proteomes" id="UP000031838"/>
    </source>
</evidence>
<dbReference type="PROSITE" id="PS50931">
    <property type="entry name" value="HTH_LYSR"/>
    <property type="match status" value="1"/>
</dbReference>
<dbReference type="Pfam" id="PF00126">
    <property type="entry name" value="HTH_1"/>
    <property type="match status" value="1"/>
</dbReference>
<evidence type="ECO:0000313" key="6">
    <source>
        <dbReference type="EMBL" id="AJK45426.1"/>
    </source>
</evidence>
<proteinExistence type="inferred from homology"/>
<dbReference type="Proteomes" id="UP000031838">
    <property type="component" value="Chromosome 1"/>
</dbReference>
<evidence type="ECO:0000256" key="3">
    <source>
        <dbReference type="ARBA" id="ARBA00023125"/>
    </source>
</evidence>
<gene>
    <name evidence="6" type="ORF">BGL_1c08970</name>
</gene>
<feature type="domain" description="HTH lysR-type" evidence="5">
    <location>
        <begin position="9"/>
        <end position="66"/>
    </location>
</feature>
<dbReference type="InterPro" id="IPR036390">
    <property type="entry name" value="WH_DNA-bd_sf"/>
</dbReference>
<dbReference type="RefSeq" id="WP_042624152.1">
    <property type="nucleotide sequence ID" value="NZ_CP002580.1"/>
</dbReference>
<dbReference type="KEGG" id="bgp:BGL_1c08970"/>
<dbReference type="Gene3D" id="1.10.10.10">
    <property type="entry name" value="Winged helix-like DNA-binding domain superfamily/Winged helix DNA-binding domain"/>
    <property type="match status" value="1"/>
</dbReference>
<organism evidence="6 7">
    <name type="scientific">Burkholderia plantarii</name>
    <dbReference type="NCBI Taxonomy" id="41899"/>
    <lineage>
        <taxon>Bacteria</taxon>
        <taxon>Pseudomonadati</taxon>
        <taxon>Pseudomonadota</taxon>
        <taxon>Betaproteobacteria</taxon>
        <taxon>Burkholderiales</taxon>
        <taxon>Burkholderiaceae</taxon>
        <taxon>Burkholderia</taxon>
    </lineage>
</organism>
<dbReference type="OrthoDB" id="9072091at2"/>
<dbReference type="Pfam" id="PF03466">
    <property type="entry name" value="LysR_substrate"/>
    <property type="match status" value="1"/>
</dbReference>
<evidence type="ECO:0000259" key="5">
    <source>
        <dbReference type="PROSITE" id="PS50931"/>
    </source>
</evidence>
<keyword evidence="3" id="KW-0238">DNA-binding</keyword>
<dbReference type="GO" id="GO:0043565">
    <property type="term" value="F:sequence-specific DNA binding"/>
    <property type="evidence" value="ECO:0007669"/>
    <property type="project" value="TreeGrafter"/>
</dbReference>
<dbReference type="PANTHER" id="PTHR30537:SF3">
    <property type="entry name" value="TRANSCRIPTIONAL REGULATORY PROTEIN"/>
    <property type="match status" value="1"/>
</dbReference>
<dbReference type="EMBL" id="CP002580">
    <property type="protein sequence ID" value="AJK45426.1"/>
    <property type="molecule type" value="Genomic_DNA"/>
</dbReference>
<dbReference type="HOGENOM" id="CLU_039613_2_1_4"/>
<evidence type="ECO:0000256" key="1">
    <source>
        <dbReference type="ARBA" id="ARBA00009437"/>
    </source>
</evidence>
<dbReference type="AlphaFoldDB" id="A0A0B6RZM8"/>
<keyword evidence="7" id="KW-1185">Reference proteome</keyword>
<reference evidence="7" key="1">
    <citation type="submission" date="2011-03" db="EMBL/GenBank/DDBJ databases">
        <authorList>
            <person name="Voget S."/>
            <person name="Streit W.R."/>
            <person name="Jaeger K.E."/>
            <person name="Daniel R."/>
        </authorList>
    </citation>
    <scope>NUCLEOTIDE SEQUENCE [LARGE SCALE GENOMIC DNA]</scope>
    <source>
        <strain evidence="7">PG1</strain>
    </source>
</reference>
<dbReference type="GO" id="GO:0006351">
    <property type="term" value="P:DNA-templated transcription"/>
    <property type="evidence" value="ECO:0007669"/>
    <property type="project" value="TreeGrafter"/>
</dbReference>
<dbReference type="Gene3D" id="3.40.190.290">
    <property type="match status" value="1"/>
</dbReference>
<dbReference type="InterPro" id="IPR000847">
    <property type="entry name" value="LysR_HTH_N"/>
</dbReference>